<dbReference type="RefSeq" id="WP_307280926.1">
    <property type="nucleotide sequence ID" value="NZ_JAUSZT010000003.1"/>
</dbReference>
<dbReference type="Pfam" id="PF00561">
    <property type="entry name" value="Abhydrolase_1"/>
    <property type="match status" value="1"/>
</dbReference>
<keyword evidence="3" id="KW-1185">Reference proteome</keyword>
<dbReference type="InterPro" id="IPR026968">
    <property type="entry name" value="PcaD/CatD"/>
</dbReference>
<dbReference type="InterPro" id="IPR029058">
    <property type="entry name" value="AB_hydrolase_fold"/>
</dbReference>
<dbReference type="EC" id="3.1.1.24" evidence="2"/>
<reference evidence="2 3" key="1">
    <citation type="submission" date="2023-07" db="EMBL/GenBank/DDBJ databases">
        <title>Comparative genomics of wheat-associated soil bacteria to identify genetic determinants of phenazine resistance.</title>
        <authorList>
            <person name="Mouncey N."/>
        </authorList>
    </citation>
    <scope>NUCLEOTIDE SEQUENCE [LARGE SCALE GENOMIC DNA]</scope>
    <source>
        <strain evidence="2 3">W4I11</strain>
    </source>
</reference>
<gene>
    <name evidence="2" type="ORF">QFZ34_002391</name>
</gene>
<organism evidence="2 3">
    <name type="scientific">Phyllobacterium ifriqiyense</name>
    <dbReference type="NCBI Taxonomy" id="314238"/>
    <lineage>
        <taxon>Bacteria</taxon>
        <taxon>Pseudomonadati</taxon>
        <taxon>Pseudomonadota</taxon>
        <taxon>Alphaproteobacteria</taxon>
        <taxon>Hyphomicrobiales</taxon>
        <taxon>Phyllobacteriaceae</taxon>
        <taxon>Phyllobacterium</taxon>
    </lineage>
</organism>
<dbReference type="PRINTS" id="PR00111">
    <property type="entry name" value="ABHYDROLASE"/>
</dbReference>
<dbReference type="GO" id="GO:0047570">
    <property type="term" value="F:3-oxoadipate enol-lactonase activity"/>
    <property type="evidence" value="ECO:0007669"/>
    <property type="project" value="UniProtKB-EC"/>
</dbReference>
<feature type="domain" description="AB hydrolase-1" evidence="1">
    <location>
        <begin position="23"/>
        <end position="247"/>
    </location>
</feature>
<evidence type="ECO:0000313" key="3">
    <source>
        <dbReference type="Proteomes" id="UP001237780"/>
    </source>
</evidence>
<dbReference type="SUPFAM" id="SSF53474">
    <property type="entry name" value="alpha/beta-Hydrolases"/>
    <property type="match status" value="1"/>
</dbReference>
<dbReference type="InterPro" id="IPR000073">
    <property type="entry name" value="AB_hydrolase_1"/>
</dbReference>
<dbReference type="Proteomes" id="UP001237780">
    <property type="component" value="Unassembled WGS sequence"/>
</dbReference>
<dbReference type="InterPro" id="IPR050266">
    <property type="entry name" value="AB_hydrolase_sf"/>
</dbReference>
<keyword evidence="2" id="KW-0378">Hydrolase</keyword>
<dbReference type="EMBL" id="JAUSZT010000003">
    <property type="protein sequence ID" value="MDQ0997209.1"/>
    <property type="molecule type" value="Genomic_DNA"/>
</dbReference>
<accession>A0ABU0S8Y9</accession>
<sequence>MQFADINGVTLHYQLIGGPASKPVIVFANSLGTDFRIWRDVIIRLAGDFAIVTYDKRGHGLSSVGTSPYSLDDHVVDLAGLLDFLNVKNAIICGLSVGGLIAQGLYASRPDLVRALVLCDTAHKIGNAHSWNARIAALEENGIESIADTILERWFTPTFHRESSPALTGYRNMLIRQPLAGYAGTCAAIRDADLTEDAGRISVPTICIVGDQDGSTPPDVVLSMAKLIPGARYEVIKDAGHIPCVEQPEMLVAIIRAFIDEFKLEGNPILSNSTLN</sequence>
<dbReference type="Gene3D" id="3.40.50.1820">
    <property type="entry name" value="alpha/beta hydrolase"/>
    <property type="match status" value="1"/>
</dbReference>
<evidence type="ECO:0000259" key="1">
    <source>
        <dbReference type="Pfam" id="PF00561"/>
    </source>
</evidence>
<proteinExistence type="predicted"/>
<comment type="caution">
    <text evidence="2">The sequence shown here is derived from an EMBL/GenBank/DDBJ whole genome shotgun (WGS) entry which is preliminary data.</text>
</comment>
<dbReference type="NCBIfam" id="TIGR02427">
    <property type="entry name" value="protocat_pcaD"/>
    <property type="match status" value="1"/>
</dbReference>
<evidence type="ECO:0000313" key="2">
    <source>
        <dbReference type="EMBL" id="MDQ0997209.1"/>
    </source>
</evidence>
<name>A0ABU0S8Y9_9HYPH</name>
<dbReference type="PANTHER" id="PTHR43798">
    <property type="entry name" value="MONOACYLGLYCEROL LIPASE"/>
    <property type="match status" value="1"/>
</dbReference>
<protein>
    <submittedName>
        <fullName evidence="2">3-oxoadipate enol-lactonase</fullName>
        <ecNumber evidence="2">3.1.1.24</ecNumber>
    </submittedName>
</protein>